<organism evidence="1">
    <name type="scientific">Bacteroides ovatus</name>
    <dbReference type="NCBI Taxonomy" id="28116"/>
    <lineage>
        <taxon>Bacteria</taxon>
        <taxon>Pseudomonadati</taxon>
        <taxon>Bacteroidota</taxon>
        <taxon>Bacteroidia</taxon>
        <taxon>Bacteroidales</taxon>
        <taxon>Bacteroidaceae</taxon>
        <taxon>Bacteroides</taxon>
    </lineage>
</organism>
<gene>
    <name evidence="1" type="ORF">BOLFYP28_03667</name>
</gene>
<evidence type="ECO:0000313" key="1">
    <source>
        <dbReference type="EMBL" id="VYT46586.1"/>
    </source>
</evidence>
<sequence>MKELTYHEIRIKALKNNVRDNKLQIGMWAQFNGYMKRRVHRNGRYYTVYIPLQRLAD</sequence>
<name>A0A6N2WY50_BACOV</name>
<dbReference type="AlphaFoldDB" id="A0A6N2WY50"/>
<proteinExistence type="predicted"/>
<dbReference type="RefSeq" id="WP_167509070.1">
    <property type="nucleotide sequence ID" value="NZ_CACRTD010000057.1"/>
</dbReference>
<protein>
    <submittedName>
        <fullName evidence="1">Uncharacterized protein</fullName>
    </submittedName>
</protein>
<reference evidence="1" key="1">
    <citation type="submission" date="2019-11" db="EMBL/GenBank/DDBJ databases">
        <authorList>
            <person name="Feng L."/>
        </authorList>
    </citation>
    <scope>NUCLEOTIDE SEQUENCE</scope>
    <source>
        <strain evidence="1">BovatusLFYP28</strain>
    </source>
</reference>
<dbReference type="EMBL" id="CACRTD010000057">
    <property type="protein sequence ID" value="VYT46586.1"/>
    <property type="molecule type" value="Genomic_DNA"/>
</dbReference>
<accession>A0A6N2WY50</accession>